<evidence type="ECO:0000256" key="1">
    <source>
        <dbReference type="SAM" id="MobiDB-lite"/>
    </source>
</evidence>
<feature type="compositionally biased region" description="Polar residues" evidence="1">
    <location>
        <begin position="102"/>
        <end position="113"/>
    </location>
</feature>
<dbReference type="AlphaFoldDB" id="A0A6S6V733"/>
<dbReference type="EMBL" id="HG992977">
    <property type="protein sequence ID" value="CAE6999815.1"/>
    <property type="molecule type" value="Genomic_DNA"/>
</dbReference>
<feature type="region of interest" description="Disordered" evidence="1">
    <location>
        <begin position="99"/>
        <end position="123"/>
    </location>
</feature>
<evidence type="ECO:0000313" key="3">
    <source>
        <dbReference type="Proteomes" id="UP000472372"/>
    </source>
</evidence>
<evidence type="ECO:0000313" key="2">
    <source>
        <dbReference type="EMBL" id="CAE6999815.1"/>
    </source>
</evidence>
<protein>
    <submittedName>
        <fullName evidence="2">Uncharacterized protein</fullName>
    </submittedName>
</protein>
<organism evidence="2 3">
    <name type="scientific">Pyrenophora teres f. teres</name>
    <dbReference type="NCBI Taxonomy" id="97479"/>
    <lineage>
        <taxon>Eukaryota</taxon>
        <taxon>Fungi</taxon>
        <taxon>Dikarya</taxon>
        <taxon>Ascomycota</taxon>
        <taxon>Pezizomycotina</taxon>
        <taxon>Dothideomycetes</taxon>
        <taxon>Pleosporomycetidae</taxon>
        <taxon>Pleosporales</taxon>
        <taxon>Pleosporineae</taxon>
        <taxon>Pleosporaceae</taxon>
        <taxon>Pyrenophora</taxon>
    </lineage>
</organism>
<accession>A0A6S6V733</accession>
<proteinExistence type="predicted"/>
<sequence>MATRQTGEWTGSCQGGCSVSCIIMSVQDAEFSTGQERWMGGKEQLFQSGVSVWASGQRVGQGVCGDTGEPCTRPQLQASTVGRARAHTAGATFGEERAMGVNDSTGKDLSTATGQGGKAPPHALPALALPLRLSVSGDGDGDDDWRRLECSISEACPAEAPLTGTPPSELPTVKLWSAAAQFPLNPDYLVPERAMVRALEPTPLVPG</sequence>
<gene>
    <name evidence="2" type="ORF">PTTW11_00958</name>
</gene>
<name>A0A6S6V733_9PLEO</name>
<dbReference type="Proteomes" id="UP000472372">
    <property type="component" value="Chromosome 1"/>
</dbReference>
<reference evidence="2" key="1">
    <citation type="submission" date="2021-02" db="EMBL/GenBank/DDBJ databases">
        <authorList>
            <person name="Syme A R."/>
            <person name="Syme A R."/>
            <person name="Moolhuijzen P."/>
        </authorList>
    </citation>
    <scope>NUCLEOTIDE SEQUENCE</scope>
    <source>
        <strain evidence="2">W1-1</strain>
    </source>
</reference>